<dbReference type="Pfam" id="PF02926">
    <property type="entry name" value="THUMP"/>
    <property type="match status" value="1"/>
</dbReference>
<dbReference type="InterPro" id="IPR004114">
    <property type="entry name" value="THUMP_dom"/>
</dbReference>
<dbReference type="OrthoDB" id="9809404at2"/>
<keyword evidence="7" id="KW-1185">Reference proteome</keyword>
<organism evidence="6 7">
    <name type="scientific">Palleronia caenipelagi</name>
    <dbReference type="NCBI Taxonomy" id="2489174"/>
    <lineage>
        <taxon>Bacteria</taxon>
        <taxon>Pseudomonadati</taxon>
        <taxon>Pseudomonadota</taxon>
        <taxon>Alphaproteobacteria</taxon>
        <taxon>Rhodobacterales</taxon>
        <taxon>Roseobacteraceae</taxon>
        <taxon>Palleronia</taxon>
    </lineage>
</organism>
<reference evidence="6 7" key="1">
    <citation type="submission" date="2019-06" db="EMBL/GenBank/DDBJ databases">
        <title>Paenimaribius caenipelagi gen. nov., sp. nov., isolated from a tidal flat.</title>
        <authorList>
            <person name="Yoon J.-H."/>
        </authorList>
    </citation>
    <scope>NUCLEOTIDE SEQUENCE [LARGE SCALE GENOMIC DNA]</scope>
    <source>
        <strain evidence="6 7">JBTF-M29</strain>
    </source>
</reference>
<dbReference type="AlphaFoldDB" id="A0A547Q2S2"/>
<keyword evidence="1 6" id="KW-0489">Methyltransferase</keyword>
<dbReference type="PRINTS" id="PR00507">
    <property type="entry name" value="N12N6MTFRASE"/>
</dbReference>
<dbReference type="PANTHER" id="PTHR47313:SF1">
    <property type="entry name" value="RIBOSOMAL RNA LARGE SUBUNIT METHYLTRANSFERASE K_L"/>
    <property type="match status" value="1"/>
</dbReference>
<dbReference type="Pfam" id="PF01170">
    <property type="entry name" value="UPF0020"/>
    <property type="match status" value="1"/>
</dbReference>
<gene>
    <name evidence="6" type="ORF">FEV53_09550</name>
</gene>
<comment type="caution">
    <text evidence="6">The sequence shown here is derived from an EMBL/GenBank/DDBJ whole genome shotgun (WGS) entry which is preliminary data.</text>
</comment>
<dbReference type="InterPro" id="IPR029063">
    <property type="entry name" value="SAM-dependent_MTases_sf"/>
</dbReference>
<feature type="domain" description="RlmL ferredoxin-like" evidence="5">
    <location>
        <begin position="6"/>
        <end position="61"/>
    </location>
</feature>
<dbReference type="Proteomes" id="UP000318590">
    <property type="component" value="Unassembled WGS sequence"/>
</dbReference>
<dbReference type="RefSeq" id="WP_142834588.1">
    <property type="nucleotide sequence ID" value="NZ_VFSV01000013.1"/>
</dbReference>
<keyword evidence="2 6" id="KW-0808">Transferase</keyword>
<evidence type="ECO:0000256" key="1">
    <source>
        <dbReference type="ARBA" id="ARBA00022603"/>
    </source>
</evidence>
<dbReference type="InterPro" id="IPR053943">
    <property type="entry name" value="RlmKL-like_Mtase_CS"/>
</dbReference>
<dbReference type="PROSITE" id="PS01261">
    <property type="entry name" value="UPF0020"/>
    <property type="match status" value="1"/>
</dbReference>
<protein>
    <submittedName>
        <fullName evidence="6">Class I SAM-dependent RNA methyltransferase</fullName>
    </submittedName>
</protein>
<dbReference type="InterPro" id="IPR054170">
    <property type="entry name" value="RlmL_1st"/>
</dbReference>
<feature type="domain" description="THUMP" evidence="4">
    <location>
        <begin position="74"/>
        <end position="149"/>
    </location>
</feature>
<dbReference type="PANTHER" id="PTHR47313">
    <property type="entry name" value="RIBOSOMAL RNA LARGE SUBUNIT METHYLTRANSFERASE K/L"/>
    <property type="match status" value="1"/>
</dbReference>
<dbReference type="InterPro" id="IPR000241">
    <property type="entry name" value="RlmKL-like_Mtase"/>
</dbReference>
<dbReference type="Gene3D" id="3.40.50.150">
    <property type="entry name" value="Vaccinia Virus protein VP39"/>
    <property type="match status" value="1"/>
</dbReference>
<dbReference type="Pfam" id="PF22020">
    <property type="entry name" value="RlmL_1st"/>
    <property type="match status" value="1"/>
</dbReference>
<evidence type="ECO:0000313" key="6">
    <source>
        <dbReference type="EMBL" id="TRD20682.1"/>
    </source>
</evidence>
<evidence type="ECO:0000259" key="4">
    <source>
        <dbReference type="Pfam" id="PF02926"/>
    </source>
</evidence>
<evidence type="ECO:0000259" key="3">
    <source>
        <dbReference type="Pfam" id="PF01170"/>
    </source>
</evidence>
<proteinExistence type="predicted"/>
<dbReference type="GO" id="GO:0070043">
    <property type="term" value="F:rRNA (guanine-N7-)-methyltransferase activity"/>
    <property type="evidence" value="ECO:0007669"/>
    <property type="project" value="TreeGrafter"/>
</dbReference>
<dbReference type="GO" id="GO:0003723">
    <property type="term" value="F:RNA binding"/>
    <property type="evidence" value="ECO:0007669"/>
    <property type="project" value="InterPro"/>
</dbReference>
<dbReference type="SUPFAM" id="SSF53335">
    <property type="entry name" value="S-adenosyl-L-methionine-dependent methyltransferases"/>
    <property type="match status" value="1"/>
</dbReference>
<dbReference type="GO" id="GO:0008990">
    <property type="term" value="F:rRNA (guanine-N2-)-methyltransferase activity"/>
    <property type="evidence" value="ECO:0007669"/>
    <property type="project" value="TreeGrafter"/>
</dbReference>
<feature type="domain" description="Ribosomal RNA large subunit methyltransferase K/L-like methyltransferase" evidence="3">
    <location>
        <begin position="158"/>
        <end position="342"/>
    </location>
</feature>
<evidence type="ECO:0000313" key="7">
    <source>
        <dbReference type="Proteomes" id="UP000318590"/>
    </source>
</evidence>
<sequence length="367" mass="39223">MTALFDLFAICAPGLETYLADEMHDLGFVPGEITPGGVAFQGGWPEIWRANLELRGATRVLLRMASFRAMHVAQLDKRSRKVDWAAFLRPDVPVKVEATCRASRIYHAGAARQRVARAITETLGAPVTEDAELVVKVRIADDLVTISVDTSGEPLHRRGYKEWTGKAPMRETMASSILRACGYTGTEPVLDPMCGSGTFVLEAAAIAAGHQPGAERSFVFESLAGYNAVSVAALRRAWNAPESSVRFVGSDRDAGAIRGATANAARAHLAGVTEFLARPVSEIVPPDGPPGLVIANPPYGARIGNRRPLFALHASLGAVLRERFAGWRVGIVTSDGGLAKATELPLTVGPDIAHGGLRVRLYQARIS</sequence>
<dbReference type="CDD" id="cd11715">
    <property type="entry name" value="THUMP_AdoMetMT"/>
    <property type="match status" value="1"/>
</dbReference>
<dbReference type="Gene3D" id="3.30.2130.30">
    <property type="match status" value="1"/>
</dbReference>
<name>A0A547Q2S2_9RHOB</name>
<evidence type="ECO:0000256" key="2">
    <source>
        <dbReference type="ARBA" id="ARBA00022679"/>
    </source>
</evidence>
<accession>A0A547Q2S2</accession>
<dbReference type="EMBL" id="VFSV01000013">
    <property type="protein sequence ID" value="TRD20682.1"/>
    <property type="molecule type" value="Genomic_DNA"/>
</dbReference>
<evidence type="ECO:0000259" key="5">
    <source>
        <dbReference type="Pfam" id="PF22020"/>
    </source>
</evidence>